<proteinExistence type="predicted"/>
<reference evidence="1 2" key="1">
    <citation type="submission" date="2019-06" db="EMBL/GenBank/DDBJ databases">
        <title>Complete genome of Dickeya zeae PL65.</title>
        <authorList>
            <person name="Boluk G."/>
            <person name="Arif M."/>
        </authorList>
    </citation>
    <scope>NUCLEOTIDE SEQUENCE [LARGE SCALE GENOMIC DNA]</scope>
    <source>
        <strain evidence="1 2">PL65</strain>
    </source>
</reference>
<protein>
    <submittedName>
        <fullName evidence="1">Uncharacterized protein</fullName>
    </submittedName>
</protein>
<evidence type="ECO:0000313" key="2">
    <source>
        <dbReference type="Proteomes" id="UP000824976"/>
    </source>
</evidence>
<gene>
    <name evidence="1" type="ORF">FGI21_15470</name>
</gene>
<dbReference type="Proteomes" id="UP000824976">
    <property type="component" value="Chromosome"/>
</dbReference>
<sequence>MKDVNKSLEAFGLLPTSIGCKIKINAKLIIHTDRVYLVPKDACFDSKNHMEIYFPNLERMLDDIVGGWVGGTVSYDDDVEVIGVIRYGTVKAKPLSICEIESLSLFRDGELFRVI</sequence>
<name>A0ABX8VZJ7_9GAMM</name>
<accession>A0ABX8VZJ7</accession>
<evidence type="ECO:0000313" key="1">
    <source>
        <dbReference type="EMBL" id="QYM93161.1"/>
    </source>
</evidence>
<keyword evidence="2" id="KW-1185">Reference proteome</keyword>
<dbReference type="PROSITE" id="PS51257">
    <property type="entry name" value="PROKAR_LIPOPROTEIN"/>
    <property type="match status" value="1"/>
</dbReference>
<organism evidence="1 2">
    <name type="scientific">Dickeya zeae</name>
    <dbReference type="NCBI Taxonomy" id="204042"/>
    <lineage>
        <taxon>Bacteria</taxon>
        <taxon>Pseudomonadati</taxon>
        <taxon>Pseudomonadota</taxon>
        <taxon>Gammaproteobacteria</taxon>
        <taxon>Enterobacterales</taxon>
        <taxon>Pectobacteriaceae</taxon>
        <taxon>Dickeya</taxon>
    </lineage>
</organism>
<dbReference type="EMBL" id="CP040817">
    <property type="protein sequence ID" value="QYM93161.1"/>
    <property type="molecule type" value="Genomic_DNA"/>
</dbReference>
<dbReference type="RefSeq" id="WP_220177141.1">
    <property type="nucleotide sequence ID" value="NZ_CP040817.1"/>
</dbReference>